<evidence type="ECO:0000256" key="1">
    <source>
        <dbReference type="SAM" id="SignalP"/>
    </source>
</evidence>
<reference evidence="2 3" key="1">
    <citation type="submission" date="2019-01" db="EMBL/GenBank/DDBJ databases">
        <title>Muriicola soli sp. nov., isolated from soil.</title>
        <authorList>
            <person name="Kang H.J."/>
            <person name="Kim S.B."/>
        </authorList>
    </citation>
    <scope>NUCLEOTIDE SEQUENCE [LARGE SCALE GENOMIC DNA]</scope>
    <source>
        <strain evidence="2 3">MMS17-SY002</strain>
    </source>
</reference>
<dbReference type="AlphaFoldDB" id="A0A411E6Z7"/>
<name>A0A411E6Z7_9FLAO</name>
<dbReference type="NCBIfam" id="TIGR04131">
    <property type="entry name" value="Bac_Flav_CTERM"/>
    <property type="match status" value="1"/>
</dbReference>
<keyword evidence="3" id="KW-1185">Reference proteome</keyword>
<feature type="signal peptide" evidence="1">
    <location>
        <begin position="1"/>
        <end position="18"/>
    </location>
</feature>
<accession>A0A411E6Z7</accession>
<protein>
    <submittedName>
        <fullName evidence="2">Gliding motility-associated C-terminal domain-containing protein</fullName>
    </submittedName>
</protein>
<gene>
    <name evidence="2" type="ORF">EQY75_02265</name>
</gene>
<dbReference type="EMBL" id="CP035544">
    <property type="protein sequence ID" value="QBA63475.1"/>
    <property type="molecule type" value="Genomic_DNA"/>
</dbReference>
<dbReference type="KEGG" id="mur:EQY75_02265"/>
<feature type="chain" id="PRO_5019326099" evidence="1">
    <location>
        <begin position="19"/>
        <end position="381"/>
    </location>
</feature>
<dbReference type="OrthoDB" id="1489185at2"/>
<proteinExistence type="predicted"/>
<organism evidence="2 3">
    <name type="scientific">Muriicola soli</name>
    <dbReference type="NCBI Taxonomy" id="2507538"/>
    <lineage>
        <taxon>Bacteria</taxon>
        <taxon>Pseudomonadati</taxon>
        <taxon>Bacteroidota</taxon>
        <taxon>Flavobacteriia</taxon>
        <taxon>Flavobacteriales</taxon>
        <taxon>Flavobacteriaceae</taxon>
        <taxon>Muriicola</taxon>
    </lineage>
</organism>
<evidence type="ECO:0000313" key="3">
    <source>
        <dbReference type="Proteomes" id="UP000290889"/>
    </source>
</evidence>
<dbReference type="InterPro" id="IPR026341">
    <property type="entry name" value="T9SS_type_B"/>
</dbReference>
<dbReference type="RefSeq" id="WP_129602498.1">
    <property type="nucleotide sequence ID" value="NZ_CP035544.1"/>
</dbReference>
<sequence>MKNIIIPIFLLLCSRSVAQPALYNSGNLRIHDQGQLGFHANLINDGIFDDNLGLVGFYSPSSLEVSGALNPVFFDVEIAADGGVILNTSVNVRNNTNFISGDFRTNKAEPQLFYEFLQDAFFVGESNVSKVDGYASMSGQQSFTFPVGDAAEIRPLILNSEATNPFSKCAYFYEDPNFPSTFNPFNTQIKPRTVEAVSTFEFWRLEGSVTSTVTLSWNARSNLSFIAEEVGNVLIMGWNKVAQQWLPLGTTAVGGDLNAGFVTSGPFIPDDFEIITFGSLAIAEDLLTLDNYYISPNGDGINDFLQIPELEQSPNNRLEIYDRRGLKVFQMENYRDEFTGISNVENTVLNRGIGLPEGLYFYIITMDDLSLNFQGFLFLER</sequence>
<evidence type="ECO:0000313" key="2">
    <source>
        <dbReference type="EMBL" id="QBA63475.1"/>
    </source>
</evidence>
<dbReference type="Pfam" id="PF13585">
    <property type="entry name" value="CHU_C"/>
    <property type="match status" value="1"/>
</dbReference>
<keyword evidence="1" id="KW-0732">Signal</keyword>
<dbReference type="Proteomes" id="UP000290889">
    <property type="component" value="Chromosome"/>
</dbReference>